<feature type="transmembrane region" description="Helical" evidence="1">
    <location>
        <begin position="6"/>
        <end position="23"/>
    </location>
</feature>
<feature type="transmembrane region" description="Helical" evidence="1">
    <location>
        <begin position="35"/>
        <end position="56"/>
    </location>
</feature>
<protein>
    <submittedName>
        <fullName evidence="2">Uncharacterized protein</fullName>
    </submittedName>
</protein>
<evidence type="ECO:0000313" key="2">
    <source>
        <dbReference type="EMBL" id="SDW13926.1"/>
    </source>
</evidence>
<dbReference type="OrthoDB" id="7876119at2"/>
<keyword evidence="1" id="KW-1133">Transmembrane helix</keyword>
<reference evidence="2 3" key="1">
    <citation type="submission" date="2016-10" db="EMBL/GenBank/DDBJ databases">
        <authorList>
            <person name="de Groot N.N."/>
        </authorList>
    </citation>
    <scope>NUCLEOTIDE SEQUENCE [LARGE SCALE GENOMIC DNA]</scope>
    <source>
        <strain evidence="2 3">CGMCC 1.8894</strain>
    </source>
</reference>
<keyword evidence="3" id="KW-1185">Reference proteome</keyword>
<keyword evidence="1" id="KW-0472">Membrane</keyword>
<keyword evidence="1" id="KW-0812">Transmembrane</keyword>
<proteinExistence type="predicted"/>
<organism evidence="2 3">
    <name type="scientific">Roseicitreum antarcticum</name>
    <dbReference type="NCBI Taxonomy" id="564137"/>
    <lineage>
        <taxon>Bacteria</taxon>
        <taxon>Pseudomonadati</taxon>
        <taxon>Pseudomonadota</taxon>
        <taxon>Alphaproteobacteria</taxon>
        <taxon>Rhodobacterales</taxon>
        <taxon>Paracoccaceae</taxon>
        <taxon>Roseicitreum</taxon>
    </lineage>
</organism>
<dbReference type="RefSeq" id="WP_092884461.1">
    <property type="nucleotide sequence ID" value="NZ_CP061498.1"/>
</dbReference>
<name>A0A1H2R3A9_9RHOB</name>
<dbReference type="Proteomes" id="UP000198539">
    <property type="component" value="Unassembled WGS sequence"/>
</dbReference>
<gene>
    <name evidence="2" type="ORF">SAMN04488238_101181</name>
</gene>
<evidence type="ECO:0000313" key="3">
    <source>
        <dbReference type="Proteomes" id="UP000198539"/>
    </source>
</evidence>
<sequence>MTVWGTVVAAYFVISAFAIAMTYREQRKTGGQSIVLNAVAYVACAVWPVVLAVLIYTSRRKTVA</sequence>
<dbReference type="EMBL" id="FNOM01000001">
    <property type="protein sequence ID" value="SDW13926.1"/>
    <property type="molecule type" value="Genomic_DNA"/>
</dbReference>
<dbReference type="AlphaFoldDB" id="A0A1H2R3A9"/>
<evidence type="ECO:0000256" key="1">
    <source>
        <dbReference type="SAM" id="Phobius"/>
    </source>
</evidence>
<accession>A0A1H2R3A9</accession>